<feature type="transmembrane region" description="Helical" evidence="2">
    <location>
        <begin position="666"/>
        <end position="689"/>
    </location>
</feature>
<feature type="transmembrane region" description="Helical" evidence="2">
    <location>
        <begin position="603"/>
        <end position="629"/>
    </location>
</feature>
<proteinExistence type="predicted"/>
<feature type="region of interest" description="Disordered" evidence="1">
    <location>
        <begin position="730"/>
        <end position="800"/>
    </location>
</feature>
<evidence type="ECO:0000313" key="5">
    <source>
        <dbReference type="Proteomes" id="UP000249619"/>
    </source>
</evidence>
<dbReference type="Proteomes" id="UP000249619">
    <property type="component" value="Unassembled WGS sequence"/>
</dbReference>
<evidence type="ECO:0000256" key="1">
    <source>
        <dbReference type="SAM" id="MobiDB-lite"/>
    </source>
</evidence>
<feature type="signal peptide" evidence="3">
    <location>
        <begin position="1"/>
        <end position="18"/>
    </location>
</feature>
<accession>A0A364NA68</accession>
<dbReference type="PANTHER" id="PTHR37451:SF3">
    <property type="entry name" value="MARVEL DOMAIN-CONTAINING PROTEIN"/>
    <property type="match status" value="1"/>
</dbReference>
<feature type="compositionally biased region" description="Basic and acidic residues" evidence="1">
    <location>
        <begin position="730"/>
        <end position="746"/>
    </location>
</feature>
<dbReference type="GO" id="GO:0047746">
    <property type="term" value="F:chlorophyllase activity"/>
    <property type="evidence" value="ECO:0007669"/>
    <property type="project" value="UniProtKB-EC"/>
</dbReference>
<protein>
    <submittedName>
        <fullName evidence="4">Alpha beta-hydrolase</fullName>
        <ecNumber evidence="4">3.1.1.1</ecNumber>
        <ecNumber evidence="4">3.1.1.14</ecNumber>
    </submittedName>
</protein>
<dbReference type="InterPro" id="IPR029058">
    <property type="entry name" value="AB_hydrolase_fold"/>
</dbReference>
<comment type="caution">
    <text evidence="4">The sequence shown here is derived from an EMBL/GenBank/DDBJ whole genome shotgun (WGS) entry which is preliminary data.</text>
</comment>
<dbReference type="STRING" id="183478.A0A364NA68"/>
<dbReference type="PANTHER" id="PTHR37451">
    <property type="entry name" value="MARVEL DOMAIN"/>
    <property type="match status" value="1"/>
</dbReference>
<sequence length="853" mass="92645">MLHSASISLLGLLPGALSIALPQSFDPAPGNFPAKGDGDFAGGIFSIPLAELPQYTGPGETWPEAPTGNGSKTCGSGQYPAQMLTDQTLPCHTIFAPKTPPTGNLTLPFIAWGNGACDLNAGEYQRFLVEIASYGYIIAADGTPDGTGFQPGEQSKVQDMRDSLDWAFAGQADKYGNVDLTKVTTAGHSCGGFEAMSTAYRDRRVKRIMMFNIAIFQDDRRHLLQEINVPVAYFIGGPKDMGYTNNSDNQRKTTLLNDGLPKLRANLDTGHGGTFVATNGGKQGKAAVAYLEWQWRNNATAEAYILNGALINLEVPPATGEQVRLGVILVMWCDAPLKAVSCRLNEHKNTCLGKAHFAARQQAHENMKRHMTCANFEMKQEESKTKYKGILASPCIITQPTVIVMALATKQRSAPTTRNALRVGPKTAPSASLPAHLYIPRASHFPAIALFRSSKPSFVAVAQKALLTTDSVPPDFPRVRSNRPRIHVFRRRRAEQPVVFTVDAFAALTLHHAIDNHTHHKNNEDDADTELRRAGYTGEIGQDADTTVAVFVFVAACLTIAVMTKDGDIGGPTKYFFAMCFLSIPAIIYLTMVPMWSRAQRFASAYAFLAVDVLYTVLWFAAFIAVAMWNSKGIKEGAKKEKIADDERNCTTFLYGDEAKCNVSKAAVGVGVMVFIFFAITAGISGYYMHKFLREGVMPYQSSSENPHYASGDSAYNNPKDTTWSTEIETAHGRDSSDSLDRHTEHGGNQQEDEYALLHSTETDEGRHPGRPLSWGEDRNGVYGGGRSAPPYADYSSRDDRGSIAAGVDALSPGGYDDYRREAGMGIGPLGGIDRAPSHSGSGYSFSGGHERL</sequence>
<dbReference type="AlphaFoldDB" id="A0A364NA68"/>
<dbReference type="SUPFAM" id="SSF53474">
    <property type="entry name" value="alpha/beta-Hydrolases"/>
    <property type="match status" value="1"/>
</dbReference>
<feature type="transmembrane region" description="Helical" evidence="2">
    <location>
        <begin position="546"/>
        <end position="563"/>
    </location>
</feature>
<dbReference type="Gene3D" id="3.40.50.1820">
    <property type="entry name" value="alpha/beta hydrolase"/>
    <property type="match status" value="1"/>
</dbReference>
<keyword evidence="2" id="KW-0472">Membrane</keyword>
<evidence type="ECO:0000313" key="4">
    <source>
        <dbReference type="EMBL" id="RAR14140.1"/>
    </source>
</evidence>
<keyword evidence="5" id="KW-1185">Reference proteome</keyword>
<dbReference type="EC" id="3.1.1.14" evidence="4"/>
<organism evidence="4 5">
    <name type="scientific">Stemphylium lycopersici</name>
    <name type="common">Tomato gray leaf spot disease fungus</name>
    <name type="synonym">Thyrospora lycopersici</name>
    <dbReference type="NCBI Taxonomy" id="183478"/>
    <lineage>
        <taxon>Eukaryota</taxon>
        <taxon>Fungi</taxon>
        <taxon>Dikarya</taxon>
        <taxon>Ascomycota</taxon>
        <taxon>Pezizomycotina</taxon>
        <taxon>Dothideomycetes</taxon>
        <taxon>Pleosporomycetidae</taxon>
        <taxon>Pleosporales</taxon>
        <taxon>Pleosporineae</taxon>
        <taxon>Pleosporaceae</taxon>
        <taxon>Stemphylium</taxon>
    </lineage>
</organism>
<keyword evidence="2" id="KW-0812">Transmembrane</keyword>
<keyword evidence="3" id="KW-0732">Signal</keyword>
<dbReference type="OrthoDB" id="3506780at2759"/>
<dbReference type="GO" id="GO:0106435">
    <property type="term" value="F:carboxylesterase activity"/>
    <property type="evidence" value="ECO:0007669"/>
    <property type="project" value="UniProtKB-EC"/>
</dbReference>
<gene>
    <name evidence="4" type="ORF">DDE83_002407</name>
</gene>
<feature type="chain" id="PRO_5016974906" evidence="3">
    <location>
        <begin position="19"/>
        <end position="853"/>
    </location>
</feature>
<evidence type="ECO:0000256" key="2">
    <source>
        <dbReference type="SAM" id="Phobius"/>
    </source>
</evidence>
<dbReference type="EC" id="3.1.1.1" evidence="4"/>
<evidence type="ECO:0000256" key="3">
    <source>
        <dbReference type="SAM" id="SignalP"/>
    </source>
</evidence>
<feature type="region of interest" description="Disordered" evidence="1">
    <location>
        <begin position="830"/>
        <end position="853"/>
    </location>
</feature>
<dbReference type="EMBL" id="QGDH01000025">
    <property type="protein sequence ID" value="RAR14140.1"/>
    <property type="molecule type" value="Genomic_DNA"/>
</dbReference>
<feature type="compositionally biased region" description="Low complexity" evidence="1">
    <location>
        <begin position="838"/>
        <end position="853"/>
    </location>
</feature>
<keyword evidence="2" id="KW-1133">Transmembrane helix</keyword>
<reference evidence="5" key="1">
    <citation type="submission" date="2018-05" db="EMBL/GenBank/DDBJ databases">
        <title>Draft genome sequence of Stemphylium lycopersici strain CIDEFI 213.</title>
        <authorList>
            <person name="Medina R."/>
            <person name="Franco M.E.E."/>
            <person name="Lucentini C.G."/>
            <person name="Saparrat M.C.N."/>
            <person name="Balatti P.A."/>
        </authorList>
    </citation>
    <scope>NUCLEOTIDE SEQUENCE [LARGE SCALE GENOMIC DNA]</scope>
    <source>
        <strain evidence="5">CIDEFI 213</strain>
    </source>
</reference>
<keyword evidence="4" id="KW-0378">Hydrolase</keyword>
<name>A0A364NA68_STELY</name>
<feature type="transmembrane region" description="Helical" evidence="2">
    <location>
        <begin position="575"/>
        <end position="597"/>
    </location>
</feature>